<sequence length="265" mass="27113">MQPTAAPRIARGAASAADPASPGLASSSVLVPIDRHRRRVLLFAGIGAGAYLLALLATIPARLVLPEDVPALGAVSGTIWHGEAALAGGDRLEWRFAPLRTLSSLAFAADFTVTGAQTDLAGRAALSPSRVRLDSVAGRADGTLLRAAFPDLPFTCELGLQVDVPRLTFGDGATDVAGEIRSTPGTCTPRTGGTPAPVPALLATARAAGPNSTALVVTPATQRRETLARTVFTRDGRVSITVRPQGAALFPFASPPGGLSLETTL</sequence>
<name>A0A7W9BPP0_9SPHN</name>
<dbReference type="RefSeq" id="WP_157175315.1">
    <property type="nucleotide sequence ID" value="NZ_BMJP01000001.1"/>
</dbReference>
<dbReference type="EMBL" id="JACIJR010000001">
    <property type="protein sequence ID" value="MBB5727661.1"/>
    <property type="molecule type" value="Genomic_DNA"/>
</dbReference>
<keyword evidence="2" id="KW-0812">Transmembrane</keyword>
<accession>A0A7W9BPP0</accession>
<dbReference type="OrthoDB" id="7559657at2"/>
<keyword evidence="2" id="KW-1133">Transmembrane helix</keyword>
<reference evidence="3 4" key="1">
    <citation type="submission" date="2020-08" db="EMBL/GenBank/DDBJ databases">
        <title>Genomic Encyclopedia of Type Strains, Phase IV (KMG-IV): sequencing the most valuable type-strain genomes for metagenomic binning, comparative biology and taxonomic classification.</title>
        <authorList>
            <person name="Goeker M."/>
        </authorList>
    </citation>
    <scope>NUCLEOTIDE SEQUENCE [LARGE SCALE GENOMIC DNA]</scope>
    <source>
        <strain evidence="3 4">DSM 103336</strain>
    </source>
</reference>
<protein>
    <recommendedName>
        <fullName evidence="5">Type II secretion system protein N</fullName>
    </recommendedName>
</protein>
<comment type="caution">
    <text evidence="3">The sequence shown here is derived from an EMBL/GenBank/DDBJ whole genome shotgun (WGS) entry which is preliminary data.</text>
</comment>
<feature type="transmembrane region" description="Helical" evidence="2">
    <location>
        <begin position="40"/>
        <end position="59"/>
    </location>
</feature>
<gene>
    <name evidence="3" type="ORF">FHS99_000117</name>
</gene>
<keyword evidence="4" id="KW-1185">Reference proteome</keyword>
<evidence type="ECO:0000256" key="2">
    <source>
        <dbReference type="SAM" id="Phobius"/>
    </source>
</evidence>
<evidence type="ECO:0000313" key="4">
    <source>
        <dbReference type="Proteomes" id="UP000546701"/>
    </source>
</evidence>
<feature type="region of interest" description="Disordered" evidence="1">
    <location>
        <begin position="1"/>
        <end position="24"/>
    </location>
</feature>
<keyword evidence="2" id="KW-0472">Membrane</keyword>
<evidence type="ECO:0000256" key="1">
    <source>
        <dbReference type="SAM" id="MobiDB-lite"/>
    </source>
</evidence>
<proteinExistence type="predicted"/>
<organism evidence="3 4">
    <name type="scientific">Sphingomonas prati</name>
    <dbReference type="NCBI Taxonomy" id="1843237"/>
    <lineage>
        <taxon>Bacteria</taxon>
        <taxon>Pseudomonadati</taxon>
        <taxon>Pseudomonadota</taxon>
        <taxon>Alphaproteobacteria</taxon>
        <taxon>Sphingomonadales</taxon>
        <taxon>Sphingomonadaceae</taxon>
        <taxon>Sphingomonas</taxon>
    </lineage>
</organism>
<dbReference type="AlphaFoldDB" id="A0A7W9BPP0"/>
<evidence type="ECO:0008006" key="5">
    <source>
        <dbReference type="Google" id="ProtNLM"/>
    </source>
</evidence>
<evidence type="ECO:0000313" key="3">
    <source>
        <dbReference type="EMBL" id="MBB5727661.1"/>
    </source>
</evidence>
<dbReference type="Proteomes" id="UP000546701">
    <property type="component" value="Unassembled WGS sequence"/>
</dbReference>